<dbReference type="Pfam" id="PF05907">
    <property type="entry name" value="CXXC_Zn-b_euk"/>
    <property type="match status" value="1"/>
</dbReference>
<dbReference type="GO" id="GO:0008270">
    <property type="term" value="F:zinc ion binding"/>
    <property type="evidence" value="ECO:0007669"/>
    <property type="project" value="TreeGrafter"/>
</dbReference>
<gene>
    <name evidence="4" type="ORF">MS3_00008555</name>
</gene>
<dbReference type="RefSeq" id="XP_051065519.1">
    <property type="nucleotide sequence ID" value="XM_051216888.1"/>
</dbReference>
<dbReference type="SUPFAM" id="SSF141678">
    <property type="entry name" value="MAL13P1.257-like"/>
    <property type="match status" value="1"/>
</dbReference>
<dbReference type="PANTHER" id="PTHR12857">
    <property type="entry name" value="CXXC MOTIF CONTAINING ZINC BINDING PROTEIN"/>
    <property type="match status" value="1"/>
</dbReference>
<evidence type="ECO:0000256" key="2">
    <source>
        <dbReference type="ARBA" id="ARBA00022723"/>
    </source>
</evidence>
<evidence type="ECO:0000313" key="5">
    <source>
        <dbReference type="Proteomes" id="UP000471633"/>
    </source>
</evidence>
<organism evidence="4 5">
    <name type="scientific">Schistosoma haematobium</name>
    <name type="common">Blood fluke</name>
    <dbReference type="NCBI Taxonomy" id="6185"/>
    <lineage>
        <taxon>Eukaryota</taxon>
        <taxon>Metazoa</taxon>
        <taxon>Spiralia</taxon>
        <taxon>Lophotrochozoa</taxon>
        <taxon>Platyhelminthes</taxon>
        <taxon>Trematoda</taxon>
        <taxon>Digenea</taxon>
        <taxon>Strigeidida</taxon>
        <taxon>Schistosomatoidea</taxon>
        <taxon>Schistosomatidae</taxon>
        <taxon>Schistosoma</taxon>
    </lineage>
</organism>
<keyword evidence="3" id="KW-0862">Zinc</keyword>
<keyword evidence="5" id="KW-1185">Reference proteome</keyword>
<dbReference type="InterPro" id="IPR008584">
    <property type="entry name" value="CXXC_Zn-binding_euk"/>
</dbReference>
<protein>
    <submittedName>
        <fullName evidence="4">Uncharacterized protein</fullName>
    </submittedName>
</protein>
<comment type="similarity">
    <text evidence="1">Belongs to the UPF0587 family.</text>
</comment>
<proteinExistence type="inferred from homology"/>
<accession>A0A922LFQ6</accession>
<reference evidence="4" key="1">
    <citation type="journal article" date="2012" name="Nat. Genet.">
        <title>Whole-genome sequence of Schistosoma haematobium.</title>
        <authorList>
            <person name="Young N.D."/>
            <person name="Jex A.R."/>
            <person name="Li B."/>
            <person name="Liu S."/>
            <person name="Yang L."/>
            <person name="Xiong Z."/>
            <person name="Li Y."/>
            <person name="Cantacessi C."/>
            <person name="Hall R.S."/>
            <person name="Xu X."/>
            <person name="Chen F."/>
            <person name="Wu X."/>
            <person name="Zerlotini A."/>
            <person name="Oliveira G."/>
            <person name="Hofmann A."/>
            <person name="Zhang G."/>
            <person name="Fang X."/>
            <person name="Kang Y."/>
            <person name="Campbell B.E."/>
            <person name="Loukas A."/>
            <person name="Ranganathan S."/>
            <person name="Rollinson D."/>
            <person name="Rinaldi G."/>
            <person name="Brindley P.J."/>
            <person name="Yang H."/>
            <person name="Wang J."/>
            <person name="Wang J."/>
            <person name="Gasser R.B."/>
        </authorList>
    </citation>
    <scope>NUCLEOTIDE SEQUENCE</scope>
</reference>
<dbReference type="PANTHER" id="PTHR12857:SF0">
    <property type="entry name" value="CXXC MOTIF CONTAINING ZINC BINDING PROTEIN"/>
    <property type="match status" value="1"/>
</dbReference>
<dbReference type="AlphaFoldDB" id="A0A922LFQ6"/>
<dbReference type="CTD" id="24589189"/>
<evidence type="ECO:0000313" key="4">
    <source>
        <dbReference type="EMBL" id="KAH9581409.1"/>
    </source>
</evidence>
<reference evidence="4" key="3">
    <citation type="submission" date="2021-06" db="EMBL/GenBank/DDBJ databases">
        <title>Chromosome-level genome assembly for S. haematobium.</title>
        <authorList>
            <person name="Stroehlein A.J."/>
        </authorList>
    </citation>
    <scope>NUCLEOTIDE SEQUENCE</scope>
</reference>
<sequence length="185" mass="20858">MVVSLNKPNNSISKLLGVQISCELTNVTNLSPSCDNFRWYLKVKCGNCGENTHDYVYINSVEKTPIQDSRGDANLVIRCKFCKRVSNADIIPGSILPYSLDDSGHFKTIAKFDCRGLEFTEFSPRCGWSASSVNSDAVFDDISLTDEIWCDYDEKGIHLPIPDTYFLYLSVYVAHATIQETDLYR</sequence>
<evidence type="ECO:0000256" key="3">
    <source>
        <dbReference type="ARBA" id="ARBA00022833"/>
    </source>
</evidence>
<comment type="caution">
    <text evidence="4">The sequence shown here is derived from an EMBL/GenBank/DDBJ whole genome shotgun (WGS) entry which is preliminary data.</text>
</comment>
<name>A0A922LFQ6_SCHHA</name>
<evidence type="ECO:0000256" key="1">
    <source>
        <dbReference type="ARBA" id="ARBA00007818"/>
    </source>
</evidence>
<keyword evidence="2" id="KW-0479">Metal-binding</keyword>
<dbReference type="EMBL" id="AMPZ03000006">
    <property type="protein sequence ID" value="KAH9581409.1"/>
    <property type="molecule type" value="Genomic_DNA"/>
</dbReference>
<reference evidence="4" key="4">
    <citation type="journal article" date="2022" name="PLoS Pathog.">
        <title>Chromosome-level genome of Schistosoma haematobium underpins genome-wide explorations of molecular variation.</title>
        <authorList>
            <person name="Stroehlein A.J."/>
            <person name="Korhonen P.K."/>
            <person name="Lee V.V."/>
            <person name="Ralph S.A."/>
            <person name="Mentink-Kane M."/>
            <person name="You H."/>
            <person name="McManus D.P."/>
            <person name="Tchuente L.T."/>
            <person name="Stothard J.R."/>
            <person name="Kaur P."/>
            <person name="Dudchenko O."/>
            <person name="Aiden E.L."/>
            <person name="Yang B."/>
            <person name="Yang H."/>
            <person name="Emery A.M."/>
            <person name="Webster B.L."/>
            <person name="Brindley P.J."/>
            <person name="Rollinson D."/>
            <person name="Chang B.C.H."/>
            <person name="Gasser R.B."/>
            <person name="Young N.D."/>
        </authorList>
    </citation>
    <scope>NUCLEOTIDE SEQUENCE</scope>
</reference>
<reference evidence="4" key="2">
    <citation type="journal article" date="2019" name="Gigascience">
        <title>High-quality Schistosoma haematobium genome achieved by single-molecule and long-range sequencing.</title>
        <authorList>
            <person name="Stroehlein A.J."/>
            <person name="Korhonen P.K."/>
            <person name="Chong T.M."/>
            <person name="Lim Y.L."/>
            <person name="Chan K.G."/>
            <person name="Webster B."/>
            <person name="Rollinson D."/>
            <person name="Brindley P.J."/>
            <person name="Gasser R.B."/>
            <person name="Young N.D."/>
        </authorList>
    </citation>
    <scope>NUCLEOTIDE SEQUENCE</scope>
</reference>
<dbReference type="GeneID" id="24589189"/>
<dbReference type="Proteomes" id="UP000471633">
    <property type="component" value="Unassembled WGS sequence"/>
</dbReference>